<dbReference type="AlphaFoldDB" id="A0A645H2V2"/>
<dbReference type="EMBL" id="VSSQ01085822">
    <property type="protein sequence ID" value="MPN33355.1"/>
    <property type="molecule type" value="Genomic_DNA"/>
</dbReference>
<proteinExistence type="predicted"/>
<organism evidence="1">
    <name type="scientific">bioreactor metagenome</name>
    <dbReference type="NCBI Taxonomy" id="1076179"/>
    <lineage>
        <taxon>unclassified sequences</taxon>
        <taxon>metagenomes</taxon>
        <taxon>ecological metagenomes</taxon>
    </lineage>
</organism>
<name>A0A645H2V2_9ZZZZ</name>
<sequence length="74" mass="7600">MKTGADGGHQFDVIVQRGEAFCDIVPDAADADLHAAEVAVPLAADAVRLSGDVDGRAADDVDGIHRNSFVGVIV</sequence>
<gene>
    <name evidence="1" type="ORF">SDC9_180841</name>
</gene>
<comment type="caution">
    <text evidence="1">The sequence shown here is derived from an EMBL/GenBank/DDBJ whole genome shotgun (WGS) entry which is preliminary data.</text>
</comment>
<accession>A0A645H2V2</accession>
<reference evidence="1" key="1">
    <citation type="submission" date="2019-08" db="EMBL/GenBank/DDBJ databases">
        <authorList>
            <person name="Kucharzyk K."/>
            <person name="Murdoch R.W."/>
            <person name="Higgins S."/>
            <person name="Loffler F."/>
        </authorList>
    </citation>
    <scope>NUCLEOTIDE SEQUENCE</scope>
</reference>
<protein>
    <submittedName>
        <fullName evidence="1">Uncharacterized protein</fullName>
    </submittedName>
</protein>
<evidence type="ECO:0000313" key="1">
    <source>
        <dbReference type="EMBL" id="MPN33355.1"/>
    </source>
</evidence>